<organism evidence="6 7">
    <name type="scientific">Candidatus Thiothrix phosphatis</name>
    <dbReference type="NCBI Taxonomy" id="3112415"/>
    <lineage>
        <taxon>Bacteria</taxon>
        <taxon>Pseudomonadati</taxon>
        <taxon>Pseudomonadota</taxon>
        <taxon>Gammaproteobacteria</taxon>
        <taxon>Thiotrichales</taxon>
        <taxon>Thiotrichaceae</taxon>
        <taxon>Thiothrix</taxon>
    </lineage>
</organism>
<dbReference type="InterPro" id="IPR011613">
    <property type="entry name" value="GH15-like"/>
</dbReference>
<dbReference type="InterPro" id="IPR014718">
    <property type="entry name" value="GH-type_carb-bd"/>
</dbReference>
<feature type="domain" description="Glucodextranase N-terminal" evidence="5">
    <location>
        <begin position="10"/>
        <end position="266"/>
    </location>
</feature>
<dbReference type="CDD" id="cd07430">
    <property type="entry name" value="GH15_N"/>
    <property type="match status" value="1"/>
</dbReference>
<dbReference type="Gene3D" id="2.70.98.10">
    <property type="match status" value="1"/>
</dbReference>
<keyword evidence="2 6" id="KW-0378">Hydrolase</keyword>
<dbReference type="InterPro" id="IPR015220">
    <property type="entry name" value="Glucodextranase_N"/>
</dbReference>
<evidence type="ECO:0000256" key="3">
    <source>
        <dbReference type="ARBA" id="ARBA00023295"/>
    </source>
</evidence>
<dbReference type="PANTHER" id="PTHR31616:SF0">
    <property type="entry name" value="GLUCAN 1,4-ALPHA-GLUCOSIDASE"/>
    <property type="match status" value="1"/>
</dbReference>
<dbReference type="GO" id="GO:0016787">
    <property type="term" value="F:hydrolase activity"/>
    <property type="evidence" value="ECO:0007669"/>
    <property type="project" value="UniProtKB-KW"/>
</dbReference>
<dbReference type="SUPFAM" id="SSF48208">
    <property type="entry name" value="Six-hairpin glycosidases"/>
    <property type="match status" value="1"/>
</dbReference>
<feature type="domain" description="GH15-like" evidence="4">
    <location>
        <begin position="374"/>
        <end position="671"/>
    </location>
</feature>
<dbReference type="EMBL" id="JAYMYJ010000146">
    <property type="protein sequence ID" value="MEB4593009.1"/>
    <property type="molecule type" value="Genomic_DNA"/>
</dbReference>
<protein>
    <submittedName>
        <fullName evidence="6">Glycoside hydrolase family 15 protein</fullName>
    </submittedName>
</protein>
<feature type="domain" description="GH15-like" evidence="4">
    <location>
        <begin position="289"/>
        <end position="358"/>
    </location>
</feature>
<accession>A0ABU6D1R5</accession>
<evidence type="ECO:0000313" key="7">
    <source>
        <dbReference type="Proteomes" id="UP001308005"/>
    </source>
</evidence>
<reference evidence="7" key="1">
    <citation type="submission" date="2023-07" db="EMBL/GenBank/DDBJ databases">
        <title>The carbon used by Thiothrix.</title>
        <authorList>
            <person name="Chen L."/>
        </authorList>
    </citation>
    <scope>NUCLEOTIDE SEQUENCE [LARGE SCALE GENOMIC DNA]</scope>
</reference>
<dbReference type="Gene3D" id="1.50.10.10">
    <property type="match status" value="1"/>
</dbReference>
<dbReference type="Proteomes" id="UP001308005">
    <property type="component" value="Unassembled WGS sequence"/>
</dbReference>
<sequence length="798" mass="88062">MDESFTADQAPGMPGMQPNWCDGAKQMVGTSLGPSRVWFTIGQGILNEIYYPRVDIPQVRDLGFIISDGHGFWQELKRLEGQMECVEAGIPAVTITHRHRHFTFTQRIALEPNRDALLVEIKLQGDANLRPYVLLAPHLGGTGRDNYAEAAHFHSRKVLWAWQGPFGLALAAVDAQQQDAFGQCSAGFSGDSDGWQTFNRHGRLDECYRAAGPGTVALTGELPRQAVLALGFGSSCEAAATLAISSLLQPFETVWQQYIGQWINWRQTCHLPVPVGTASLPERLVNLLKTSAMVLRTHHDQTFQGALIASLSIPWGESQEERPGYHLVWPRDLVECAGALLALGCDAEAREILRYLMATQLADGSWFQNQWLGGKPYWTGVQLDQVAFPVLLAGTLADRDALDGLEVGPMAQRALGFIATHGPISPQDRWEEDSGVNTFTLTVCIAALVSGARFLPVADEGFALELADFWNAQLDNWAAVRNTEFAHAHGVDAYYPRIIPAEVLTDDSALVRAMPIKNHLIDPGLPPTEQIGVDFLQLVRYGLRDPDDPLIRNTVKLVDKLLAADLPQGSCWRRYTSDGYGEHADGQAYDGNGIGRLWPLLTGERGHYELIRGMDALPYLYAMAGMSDGCGMLPEQVWDAADIPERNLKLGRATGSAMPLAWAHAEYIKLACSILRGYPVDRPEPVWARYHGVRPDPEAWFWSPQAPLRTLSVGKRLGFCLPVNTIIHWRTDTIAEQTITTRPLAMGIHMALLPELETGRQIIFRLDGEGLSGQDHTITLTTVEDQAHNVAVFNGYPH</sequence>
<dbReference type="SUPFAM" id="SSF74650">
    <property type="entry name" value="Galactose mutarotase-like"/>
    <property type="match status" value="1"/>
</dbReference>
<dbReference type="InterPro" id="IPR046966">
    <property type="entry name" value="Glucoamylase_active_site"/>
</dbReference>
<evidence type="ECO:0000256" key="1">
    <source>
        <dbReference type="ARBA" id="ARBA00006188"/>
    </source>
</evidence>
<evidence type="ECO:0000313" key="6">
    <source>
        <dbReference type="EMBL" id="MEB4593009.1"/>
    </source>
</evidence>
<keyword evidence="3" id="KW-0326">Glycosidase</keyword>
<dbReference type="InterPro" id="IPR011013">
    <property type="entry name" value="Gal_mutarotase_sf_dom"/>
</dbReference>
<keyword evidence="7" id="KW-1185">Reference proteome</keyword>
<dbReference type="Pfam" id="PF00723">
    <property type="entry name" value="Glyco_hydro_15"/>
    <property type="match status" value="2"/>
</dbReference>
<evidence type="ECO:0000256" key="2">
    <source>
        <dbReference type="ARBA" id="ARBA00022801"/>
    </source>
</evidence>
<dbReference type="InterPro" id="IPR008928">
    <property type="entry name" value="6-hairpin_glycosidase_sf"/>
</dbReference>
<name>A0ABU6D1R5_9GAMM</name>
<dbReference type="PANTHER" id="PTHR31616">
    <property type="entry name" value="TREHALASE"/>
    <property type="match status" value="1"/>
</dbReference>
<proteinExistence type="inferred from homology"/>
<dbReference type="Pfam" id="PF09137">
    <property type="entry name" value="Glucodextran_N"/>
    <property type="match status" value="1"/>
</dbReference>
<gene>
    <name evidence="6" type="ORF">VSS37_18660</name>
</gene>
<comment type="similarity">
    <text evidence="1">Belongs to the glycosyl hydrolase 15 family.</text>
</comment>
<dbReference type="PROSITE" id="PS00820">
    <property type="entry name" value="GLUCOAMYLASE"/>
    <property type="match status" value="1"/>
</dbReference>
<comment type="caution">
    <text evidence="6">The sequence shown here is derived from an EMBL/GenBank/DDBJ whole genome shotgun (WGS) entry which is preliminary data.</text>
</comment>
<dbReference type="RefSeq" id="WP_324697629.1">
    <property type="nucleotide sequence ID" value="NZ_JAYMYJ010000146.1"/>
</dbReference>
<evidence type="ECO:0000259" key="4">
    <source>
        <dbReference type="Pfam" id="PF00723"/>
    </source>
</evidence>
<evidence type="ECO:0000259" key="5">
    <source>
        <dbReference type="Pfam" id="PF09137"/>
    </source>
</evidence>
<dbReference type="InterPro" id="IPR012341">
    <property type="entry name" value="6hp_glycosidase-like_sf"/>
</dbReference>